<evidence type="ECO:0000313" key="1">
    <source>
        <dbReference type="EMBL" id="TDN84372.1"/>
    </source>
</evidence>
<name>A0A4R6FRT3_9SPHN</name>
<accession>A0A4R6FRT3</accession>
<sequence length="62" mass="7076">MIGTSTVFIFGLMYLNADHIFRSDARFWKAFVLGAAMMAVMDWIPLGENRFDVRFREIGVSG</sequence>
<dbReference type="Proteomes" id="UP000295493">
    <property type="component" value="Unassembled WGS sequence"/>
</dbReference>
<protein>
    <submittedName>
        <fullName evidence="1">Uncharacterized protein</fullName>
    </submittedName>
</protein>
<organism evidence="1 2">
    <name type="scientific">Stakelama pacifica</name>
    <dbReference type="NCBI Taxonomy" id="517720"/>
    <lineage>
        <taxon>Bacteria</taxon>
        <taxon>Pseudomonadati</taxon>
        <taxon>Pseudomonadota</taxon>
        <taxon>Alphaproteobacteria</taxon>
        <taxon>Sphingomonadales</taxon>
        <taxon>Sphingomonadaceae</taxon>
        <taxon>Stakelama</taxon>
    </lineage>
</organism>
<gene>
    <name evidence="1" type="ORF">EV664_10311</name>
</gene>
<evidence type="ECO:0000313" key="2">
    <source>
        <dbReference type="Proteomes" id="UP000295493"/>
    </source>
</evidence>
<dbReference type="EMBL" id="SNWD01000003">
    <property type="protein sequence ID" value="TDN84372.1"/>
    <property type="molecule type" value="Genomic_DNA"/>
</dbReference>
<comment type="caution">
    <text evidence="1">The sequence shown here is derived from an EMBL/GenBank/DDBJ whole genome shotgun (WGS) entry which is preliminary data.</text>
</comment>
<keyword evidence="2" id="KW-1185">Reference proteome</keyword>
<proteinExistence type="predicted"/>
<reference evidence="1 2" key="1">
    <citation type="submission" date="2019-03" db="EMBL/GenBank/DDBJ databases">
        <title>Genomic Encyclopedia of Type Strains, Phase IV (KMG-IV): sequencing the most valuable type-strain genomes for metagenomic binning, comparative biology and taxonomic classification.</title>
        <authorList>
            <person name="Goeker M."/>
        </authorList>
    </citation>
    <scope>NUCLEOTIDE SEQUENCE [LARGE SCALE GENOMIC DNA]</scope>
    <source>
        <strain evidence="1 2">DSM 25059</strain>
    </source>
</reference>
<dbReference type="AlphaFoldDB" id="A0A4R6FRT3"/>